<keyword evidence="3" id="KW-1185">Reference proteome</keyword>
<proteinExistence type="predicted"/>
<dbReference type="EMBL" id="JAAPAO010000562">
    <property type="protein sequence ID" value="KAF4657064.1"/>
    <property type="molecule type" value="Genomic_DNA"/>
</dbReference>
<feature type="chain" id="PRO_5029446443" evidence="1">
    <location>
        <begin position="21"/>
        <end position="212"/>
    </location>
</feature>
<keyword evidence="1" id="KW-0732">Signal</keyword>
<evidence type="ECO:0000256" key="1">
    <source>
        <dbReference type="SAM" id="SignalP"/>
    </source>
</evidence>
<reference evidence="2 3" key="1">
    <citation type="submission" date="2020-04" db="EMBL/GenBank/DDBJ databases">
        <title>Perkinsus chesapeaki whole genome sequence.</title>
        <authorList>
            <person name="Bogema D.R."/>
        </authorList>
    </citation>
    <scope>NUCLEOTIDE SEQUENCE [LARGE SCALE GENOMIC DNA]</scope>
    <source>
        <strain evidence="2">ATCC PRA-425</strain>
    </source>
</reference>
<dbReference type="AlphaFoldDB" id="A0A7J6LCV4"/>
<name>A0A7J6LCV4_PERCH</name>
<comment type="caution">
    <text evidence="2">The sequence shown here is derived from an EMBL/GenBank/DDBJ whole genome shotgun (WGS) entry which is preliminary data.</text>
</comment>
<feature type="signal peptide" evidence="1">
    <location>
        <begin position="1"/>
        <end position="20"/>
    </location>
</feature>
<evidence type="ECO:0000313" key="2">
    <source>
        <dbReference type="EMBL" id="KAF4657064.1"/>
    </source>
</evidence>
<evidence type="ECO:0000313" key="3">
    <source>
        <dbReference type="Proteomes" id="UP000591131"/>
    </source>
</evidence>
<sequence>MRYNFMWLVAATRAITTALAQRPFYENEYPFTIDFTGVPGGVNSLFTRIKSVYNDFVPQTGDLTTLTTASDDSFHVMFGGERLELERQSFSLQRGKFVFPSKQYDDETGSDRMYIEYKVQLFNLLSVEVQCGDLRSSLVPFILVENGTALPYKSYDLFPPANVQVLLDEVSLVCFGGEPLLPTDLSRIVFGTHRTAFIRLLGFRFELGLQKV</sequence>
<protein>
    <submittedName>
        <fullName evidence="2">Uncharacterized protein</fullName>
    </submittedName>
</protein>
<gene>
    <name evidence="2" type="ORF">FOL47_008625</name>
</gene>
<dbReference type="Proteomes" id="UP000591131">
    <property type="component" value="Unassembled WGS sequence"/>
</dbReference>
<accession>A0A7J6LCV4</accession>
<organism evidence="2 3">
    <name type="scientific">Perkinsus chesapeaki</name>
    <name type="common">Clam parasite</name>
    <name type="synonym">Perkinsus andrewsi</name>
    <dbReference type="NCBI Taxonomy" id="330153"/>
    <lineage>
        <taxon>Eukaryota</taxon>
        <taxon>Sar</taxon>
        <taxon>Alveolata</taxon>
        <taxon>Perkinsozoa</taxon>
        <taxon>Perkinsea</taxon>
        <taxon>Perkinsida</taxon>
        <taxon>Perkinsidae</taxon>
        <taxon>Perkinsus</taxon>
    </lineage>
</organism>